<evidence type="ECO:0000256" key="1">
    <source>
        <dbReference type="SAM" id="SignalP"/>
    </source>
</evidence>
<dbReference type="CDD" id="cd07563">
    <property type="entry name" value="Peptidase_S41_IRBP"/>
    <property type="match status" value="1"/>
</dbReference>
<dbReference type="SUPFAM" id="SSF52096">
    <property type="entry name" value="ClpP/crotonase"/>
    <property type="match status" value="1"/>
</dbReference>
<evidence type="ECO:0000313" key="4">
    <source>
        <dbReference type="Proteomes" id="UP000199642"/>
    </source>
</evidence>
<dbReference type="Gene3D" id="3.90.226.10">
    <property type="entry name" value="2-enoyl-CoA Hydratase, Chain A, domain 1"/>
    <property type="match status" value="1"/>
</dbReference>
<gene>
    <name evidence="3" type="ORF">SAMN04487988_102123</name>
</gene>
<dbReference type="SMART" id="SM00245">
    <property type="entry name" value="TSPc"/>
    <property type="match status" value="1"/>
</dbReference>
<dbReference type="InterPro" id="IPR005151">
    <property type="entry name" value="Tail-specific_protease"/>
</dbReference>
<dbReference type="Pfam" id="PF16561">
    <property type="entry name" value="AMPK1_CBM"/>
    <property type="match status" value="1"/>
</dbReference>
<evidence type="ECO:0000259" key="2">
    <source>
        <dbReference type="SMART" id="SM00245"/>
    </source>
</evidence>
<dbReference type="Gene3D" id="2.60.40.10">
    <property type="entry name" value="Immunoglobulins"/>
    <property type="match status" value="1"/>
</dbReference>
<dbReference type="CDD" id="cd02859">
    <property type="entry name" value="E_set_AMPKbeta_like_N"/>
    <property type="match status" value="1"/>
</dbReference>
<dbReference type="InterPro" id="IPR014756">
    <property type="entry name" value="Ig_E-set"/>
</dbReference>
<dbReference type="RefSeq" id="WP_092788860.1">
    <property type="nucleotide sequence ID" value="NZ_FOPC01000002.1"/>
</dbReference>
<dbReference type="EMBL" id="FOPC01000002">
    <property type="protein sequence ID" value="SFG23624.1"/>
    <property type="molecule type" value="Genomic_DNA"/>
</dbReference>
<keyword evidence="1" id="KW-0732">Signal</keyword>
<dbReference type="GO" id="GO:0008236">
    <property type="term" value="F:serine-type peptidase activity"/>
    <property type="evidence" value="ECO:0007669"/>
    <property type="project" value="InterPro"/>
</dbReference>
<dbReference type="OrthoDB" id="6397760at2"/>
<sequence length="430" mass="48629">MKNLTLISSCCLLFLMQPIIAQNIENEQKAEVLKNLITELKNSYIDESKAVEMADHLNENIWNGNYDSIQSATEFAFILTQNIRSISNDLHLEVLYSDSPVQAESNEGNDETWLIDLLENNGYGVKKKKILDGNIGYLEIPFFGPITHCADSLFEAMKFISETDALILDLRECRGSLDPNMIPLFSGYFFDQPVHLFDFENRKKNTLKQMWSAAYVPGPKYLGKPLYILTSGRTFSGGEEFAYDMKHLGRAKLLGQVTKGGANPKFPVQLSENFLVTIPMERSINSVTGTNWEAVGVQPDVEMHAALALHQGQVMVLEELLATEKDPKKVSQLNQNLEKMKETIPELKCVEISLTGYPEAKQILVSGTFNYWATNTNFLQKTDQGWEGFVEVFPGEHRYQLVIDGRWVPDPTNPNQIKEGNRIYSLLKVN</sequence>
<dbReference type="Proteomes" id="UP000199642">
    <property type="component" value="Unassembled WGS sequence"/>
</dbReference>
<dbReference type="GO" id="GO:0006508">
    <property type="term" value="P:proteolysis"/>
    <property type="evidence" value="ECO:0007669"/>
    <property type="project" value="InterPro"/>
</dbReference>
<feature type="domain" description="Tail specific protease" evidence="2">
    <location>
        <begin position="101"/>
        <end position="304"/>
    </location>
</feature>
<dbReference type="SUPFAM" id="SSF81296">
    <property type="entry name" value="E set domains"/>
    <property type="match status" value="1"/>
</dbReference>
<proteinExistence type="predicted"/>
<dbReference type="STRING" id="435880.SAMN04487988_102123"/>
<dbReference type="InterPro" id="IPR032640">
    <property type="entry name" value="AMPK1_CBM"/>
</dbReference>
<dbReference type="Pfam" id="PF11918">
    <property type="entry name" value="Peptidase_S41_N"/>
    <property type="match status" value="1"/>
</dbReference>
<dbReference type="InterPro" id="IPR013783">
    <property type="entry name" value="Ig-like_fold"/>
</dbReference>
<dbReference type="Pfam" id="PF03572">
    <property type="entry name" value="Peptidase_S41"/>
    <property type="match status" value="1"/>
</dbReference>
<feature type="signal peptide" evidence="1">
    <location>
        <begin position="1"/>
        <end position="21"/>
    </location>
</feature>
<evidence type="ECO:0000313" key="3">
    <source>
        <dbReference type="EMBL" id="SFG23624.1"/>
    </source>
</evidence>
<name>A0A1I2Q5L5_9BACT</name>
<reference evidence="4" key="1">
    <citation type="submission" date="2016-10" db="EMBL/GenBank/DDBJ databases">
        <authorList>
            <person name="Varghese N."/>
            <person name="Submissions S."/>
        </authorList>
    </citation>
    <scope>NUCLEOTIDE SEQUENCE [LARGE SCALE GENOMIC DNA]</scope>
    <source>
        <strain evidence="4">DSM 19315</strain>
    </source>
</reference>
<protein>
    <submittedName>
        <fullName evidence="3">N-terminal domain of Peptidase_S41</fullName>
    </submittedName>
</protein>
<dbReference type="Gene3D" id="3.30.750.44">
    <property type="match status" value="1"/>
</dbReference>
<accession>A0A1I2Q5L5</accession>
<dbReference type="AlphaFoldDB" id="A0A1I2Q5L5"/>
<dbReference type="PANTHER" id="PTHR11261">
    <property type="entry name" value="INTERPHOTORECEPTOR RETINOID-BINDING PROTEIN"/>
    <property type="match status" value="1"/>
</dbReference>
<organism evidence="3 4">
    <name type="scientific">Algoriphagus hitonicola</name>
    <dbReference type="NCBI Taxonomy" id="435880"/>
    <lineage>
        <taxon>Bacteria</taxon>
        <taxon>Pseudomonadati</taxon>
        <taxon>Bacteroidota</taxon>
        <taxon>Cytophagia</taxon>
        <taxon>Cytophagales</taxon>
        <taxon>Cyclobacteriaceae</taxon>
        <taxon>Algoriphagus</taxon>
    </lineage>
</organism>
<dbReference type="InterPro" id="IPR029045">
    <property type="entry name" value="ClpP/crotonase-like_dom_sf"/>
</dbReference>
<dbReference type="PANTHER" id="PTHR11261:SF3">
    <property type="entry name" value="RETINOL-BINDING PROTEIN 3"/>
    <property type="match status" value="1"/>
</dbReference>
<keyword evidence="4" id="KW-1185">Reference proteome</keyword>
<feature type="chain" id="PRO_5011675897" evidence="1">
    <location>
        <begin position="22"/>
        <end position="430"/>
    </location>
</feature>